<reference evidence="6 7" key="1">
    <citation type="submission" date="2024-04" db="EMBL/GenBank/DDBJ databases">
        <title>Human intestinal bacterial collection.</title>
        <authorList>
            <person name="Pauvert C."/>
            <person name="Hitch T.C.A."/>
            <person name="Clavel T."/>
        </authorList>
    </citation>
    <scope>NUCLEOTIDE SEQUENCE [LARGE SCALE GENOMIC DNA]</scope>
    <source>
        <strain evidence="6 7">CLA-KB-H42</strain>
    </source>
</reference>
<dbReference type="InterPro" id="IPR000668">
    <property type="entry name" value="Peptidase_C1A_C"/>
</dbReference>
<dbReference type="InterPro" id="IPR040528">
    <property type="entry name" value="Lectin-like"/>
</dbReference>
<dbReference type="InterPro" id="IPR000169">
    <property type="entry name" value="Pept_cys_AS"/>
</dbReference>
<evidence type="ECO:0000313" key="7">
    <source>
        <dbReference type="Proteomes" id="UP001487305"/>
    </source>
</evidence>
<gene>
    <name evidence="6" type="ORF">AAA083_08050</name>
</gene>
<feature type="region of interest" description="Disordered" evidence="2">
    <location>
        <begin position="304"/>
        <end position="347"/>
    </location>
</feature>
<keyword evidence="7" id="KW-1185">Reference proteome</keyword>
<evidence type="ECO:0000313" key="6">
    <source>
        <dbReference type="EMBL" id="MEQ3362927.1"/>
    </source>
</evidence>
<evidence type="ECO:0000256" key="3">
    <source>
        <dbReference type="SAM" id="Phobius"/>
    </source>
</evidence>
<protein>
    <submittedName>
        <fullName evidence="6">Lectin like domain-containing protein</fullName>
    </submittedName>
</protein>
<accession>A0ABV1JFU2</accession>
<feature type="compositionally biased region" description="Low complexity" evidence="2">
    <location>
        <begin position="307"/>
        <end position="316"/>
    </location>
</feature>
<dbReference type="CDD" id="cd02619">
    <property type="entry name" value="Peptidase_C1"/>
    <property type="match status" value="1"/>
</dbReference>
<keyword evidence="3" id="KW-0812">Transmembrane</keyword>
<dbReference type="Gene3D" id="3.90.70.10">
    <property type="entry name" value="Cysteine proteinases"/>
    <property type="match status" value="3"/>
</dbReference>
<keyword evidence="4" id="KW-0732">Signal</keyword>
<dbReference type="PANTHER" id="PTHR12411">
    <property type="entry name" value="CYSTEINE PROTEASE FAMILY C1-RELATED"/>
    <property type="match status" value="1"/>
</dbReference>
<feature type="chain" id="PRO_5045570849" evidence="4">
    <location>
        <begin position="32"/>
        <end position="1189"/>
    </location>
</feature>
<name>A0ABV1JFU2_9ACTN</name>
<proteinExistence type="inferred from homology"/>
<comment type="caution">
    <text evidence="6">The sequence shown here is derived from an EMBL/GenBank/DDBJ whole genome shotgun (WGS) entry which is preliminary data.</text>
</comment>
<evidence type="ECO:0000256" key="2">
    <source>
        <dbReference type="SAM" id="MobiDB-lite"/>
    </source>
</evidence>
<dbReference type="Pfam" id="PF00112">
    <property type="entry name" value="Peptidase_C1"/>
    <property type="match status" value="2"/>
</dbReference>
<dbReference type="PROSITE" id="PS00139">
    <property type="entry name" value="THIOL_PROTEASE_CYS"/>
    <property type="match status" value="1"/>
</dbReference>
<evidence type="ECO:0000259" key="5">
    <source>
        <dbReference type="SMART" id="SM00645"/>
    </source>
</evidence>
<dbReference type="InterPro" id="IPR013128">
    <property type="entry name" value="Peptidase_C1A"/>
</dbReference>
<feature type="domain" description="Peptidase C1A papain C-terminal" evidence="5">
    <location>
        <begin position="685"/>
        <end position="944"/>
    </location>
</feature>
<feature type="transmembrane region" description="Helical" evidence="3">
    <location>
        <begin position="1161"/>
        <end position="1180"/>
    </location>
</feature>
<comment type="similarity">
    <text evidence="1">Belongs to the peptidase C1 family.</text>
</comment>
<keyword evidence="3" id="KW-0472">Membrane</keyword>
<feature type="region of interest" description="Disordered" evidence="2">
    <location>
        <begin position="674"/>
        <end position="703"/>
    </location>
</feature>
<dbReference type="InterPro" id="IPR038765">
    <property type="entry name" value="Papain-like_cys_pep_sf"/>
</dbReference>
<dbReference type="EMBL" id="JBBNOP010000006">
    <property type="protein sequence ID" value="MEQ3362927.1"/>
    <property type="molecule type" value="Genomic_DNA"/>
</dbReference>
<dbReference type="RefSeq" id="WP_180963638.1">
    <property type="nucleotide sequence ID" value="NZ_JBBNOP010000006.1"/>
</dbReference>
<evidence type="ECO:0000256" key="4">
    <source>
        <dbReference type="SAM" id="SignalP"/>
    </source>
</evidence>
<feature type="compositionally biased region" description="Low complexity" evidence="2">
    <location>
        <begin position="323"/>
        <end position="335"/>
    </location>
</feature>
<evidence type="ECO:0000256" key="1">
    <source>
        <dbReference type="ARBA" id="ARBA00008455"/>
    </source>
</evidence>
<dbReference type="SMART" id="SM00645">
    <property type="entry name" value="Pept_C1"/>
    <property type="match status" value="1"/>
</dbReference>
<sequence length="1189" mass="126148">MTMRTKWVGAAGRTLLAGLLAVTLLPAAAVANPQESTSGDGVAHEAAVRLFDEIAANAIAYNEEHAIVTDDGFKLYAGSSSAEQQGIQTLSVLPEKYTAPYTSIKDQGKTGSCWSFASIAALESARLVQQGIASAGGNEVDWSEAHLVFGTFNGEREGNTLDGDELETSGNDHRVAPDYEEPYGFDTAGNSYSAAATLAAGRGLSNESDVPFLTPATAGELEGCALAMADSAVRSYSLSRVRLDRCEVYPEIAPIEVVGGNIVGRDFDEVSSVAAMEKTKQAVYDNGAVSMLYYADGNPIDGPYHHQPVAAPTADGAAGGTEGADQGEASEALKQAAEEEAGEADVEPLAAEASVANEADPADDTVIQISPNYWVYDADTDVEDRGIAVPNHAVTIVGWDNTYSRWNFATPLLDDDTGQNRDYDSDIATVQEGADGEDYIVPIMDGAWIVKNSWGARVKSESSDKTAIMGDEGIFYFSYCEKTIAQPTSLIPDEAESDDLPYDETYQYDAIEASYIPGMGHDVMGANVFTATRSQTIDAVGAWVKGFDTTLDIKVYTNLSDASDPESGTLVSSQQESVPSLGWYTFDLDQPAQVAAGEKFSVVMKWFGTSPEDSTEGNYLSVEMVGPDDEVYGSFGESFVGAVGVGGQGKAQWVDLQEVNPDRFGNVCIKAFATDGGEEPENPADASSFDPREKGLTTPVRDQGQSDLCGPFASMASLEISLVYDGAASDELVAQGLSPFHAAYFAYVGDEERESFGVAPTAPVTTPYGAGTTPFRIAGSLAHGKGAVVAEEGVTDWANPEISESLRYASDVRLTDASFFAAGAASYWEQPSEADLERAVKEEIAENGPVTAAFCSDRGMNYNWDHSSWYADRSQGAFTENHYIAIVGWDDDFSRYNFNAYMRPDDDGAWLVKNSWGTDDGEAGYYWISYEDESLEIEAALSGKPADSSEKIYDYDAAGWLNSLSVDGSTTGYAANAFASERDETLRSVQLCTTGRNTAYTIEVYRGVTDAGDPTSGELVSTTSGTRKNPGYATVDLAEPVALRAGDAFSVVVKLENTSFAYPIAVEAYTPDPESVGRQPDFMGFGAEGEPEVSLVSADGLSWENPAGYGRDLARAGDRSSVTNVCVKAITVPRDASNDVVPGDGGGSKAPAPLAKAGDPLSLATASALAALGLVALAVARRRINGKRF</sequence>
<organism evidence="6 7">
    <name type="scientific">Raoultibacter massiliensis</name>
    <dbReference type="NCBI Taxonomy" id="1852371"/>
    <lineage>
        <taxon>Bacteria</taxon>
        <taxon>Bacillati</taxon>
        <taxon>Actinomycetota</taxon>
        <taxon>Coriobacteriia</taxon>
        <taxon>Eggerthellales</taxon>
        <taxon>Eggerthellaceae</taxon>
        <taxon>Raoultibacter</taxon>
    </lineage>
</organism>
<feature type="signal peptide" evidence="4">
    <location>
        <begin position="1"/>
        <end position="31"/>
    </location>
</feature>
<keyword evidence="3" id="KW-1133">Transmembrane helix</keyword>
<dbReference type="Pfam" id="PF18560">
    <property type="entry name" value="Lectin_like"/>
    <property type="match status" value="2"/>
</dbReference>
<dbReference type="SUPFAM" id="SSF54001">
    <property type="entry name" value="Cysteine proteinases"/>
    <property type="match status" value="2"/>
</dbReference>
<dbReference type="Proteomes" id="UP001487305">
    <property type="component" value="Unassembled WGS sequence"/>
</dbReference>